<proteinExistence type="inferred from homology"/>
<accession>A0AAD5F8C5</accession>
<dbReference type="Pfam" id="PF04970">
    <property type="entry name" value="LRAT"/>
    <property type="match status" value="2"/>
</dbReference>
<evidence type="ECO:0000259" key="6">
    <source>
        <dbReference type="PROSITE" id="PS51934"/>
    </source>
</evidence>
<dbReference type="AlphaFoldDB" id="A0AAD5F8C5"/>
<dbReference type="Gene3D" id="3.90.1720.10">
    <property type="entry name" value="endopeptidase domain like (from Nostoc punctiforme)"/>
    <property type="match status" value="2"/>
</dbReference>
<name>A0AAD5F8C5_SILAS</name>
<dbReference type="GO" id="GO:0005737">
    <property type="term" value="C:cytoplasm"/>
    <property type="evidence" value="ECO:0007669"/>
    <property type="project" value="TreeGrafter"/>
</dbReference>
<gene>
    <name evidence="7" type="ORF">C0J50_7563</name>
</gene>
<evidence type="ECO:0000256" key="5">
    <source>
        <dbReference type="SAM" id="Phobius"/>
    </source>
</evidence>
<comment type="caution">
    <text evidence="7">The sequence shown here is derived from an EMBL/GenBank/DDBJ whole genome shotgun (WGS) entry which is preliminary data.</text>
</comment>
<sequence>MDKKPQLGDLIEIFRGTYQHWGIYVGDGYIIHLAPPSEYAQAGAYSTMSVLCDMALVKRELLKVVAGDDDYVINNLLDDKYKPRPVHDILQEAKSLVGKKLKYSEYAQAGAYSTMSVLCDMALVKRELLKVVAGDDDYVINNLLDDKYKPRPVHDILQEAKSLVGKKLKYCVFRVNCEHFVTNLRYRKAESRQVKKAGDLAIGVGVATLGVFIVGAFISSLVKEKRNQ</sequence>
<dbReference type="GO" id="GO:0016410">
    <property type="term" value="F:N-acyltransferase activity"/>
    <property type="evidence" value="ECO:0007669"/>
    <property type="project" value="TreeGrafter"/>
</dbReference>
<keyword evidence="5" id="KW-1133">Transmembrane helix</keyword>
<keyword evidence="8" id="KW-1185">Reference proteome</keyword>
<evidence type="ECO:0000256" key="2">
    <source>
        <dbReference type="ARBA" id="ARBA00022679"/>
    </source>
</evidence>
<evidence type="ECO:0000256" key="1">
    <source>
        <dbReference type="ARBA" id="ARBA00007824"/>
    </source>
</evidence>
<feature type="transmembrane region" description="Helical" evidence="5">
    <location>
        <begin position="200"/>
        <end position="222"/>
    </location>
</feature>
<evidence type="ECO:0000256" key="3">
    <source>
        <dbReference type="ARBA" id="ARBA00022801"/>
    </source>
</evidence>
<dbReference type="PANTHER" id="PTHR13943:SF31">
    <property type="entry name" value="PHOSPHOLIPASE A AND ACYLTRANSFERASE 3"/>
    <property type="match status" value="1"/>
</dbReference>
<dbReference type="GO" id="GO:0070292">
    <property type="term" value="P:N-acylphosphatidylethanolamine metabolic process"/>
    <property type="evidence" value="ECO:0007669"/>
    <property type="project" value="TreeGrafter"/>
</dbReference>
<keyword evidence="2" id="KW-0808">Transferase</keyword>
<evidence type="ECO:0000313" key="7">
    <source>
        <dbReference type="EMBL" id="KAI5606643.1"/>
    </source>
</evidence>
<protein>
    <recommendedName>
        <fullName evidence="6">LRAT domain-containing protein</fullName>
    </recommendedName>
</protein>
<keyword evidence="4" id="KW-0443">Lipid metabolism</keyword>
<dbReference type="Proteomes" id="UP001205998">
    <property type="component" value="Unassembled WGS sequence"/>
</dbReference>
<feature type="domain" description="LRAT" evidence="6">
    <location>
        <begin position="10"/>
        <end position="193"/>
    </location>
</feature>
<dbReference type="InterPro" id="IPR007053">
    <property type="entry name" value="LRAT_dom"/>
</dbReference>
<evidence type="ECO:0000256" key="4">
    <source>
        <dbReference type="ARBA" id="ARBA00023098"/>
    </source>
</evidence>
<keyword evidence="3" id="KW-0378">Hydrolase</keyword>
<organism evidence="7 8">
    <name type="scientific">Silurus asotus</name>
    <name type="common">Amur catfish</name>
    <name type="synonym">Parasilurus asotus</name>
    <dbReference type="NCBI Taxonomy" id="30991"/>
    <lineage>
        <taxon>Eukaryota</taxon>
        <taxon>Metazoa</taxon>
        <taxon>Chordata</taxon>
        <taxon>Craniata</taxon>
        <taxon>Vertebrata</taxon>
        <taxon>Euteleostomi</taxon>
        <taxon>Actinopterygii</taxon>
        <taxon>Neopterygii</taxon>
        <taxon>Teleostei</taxon>
        <taxon>Ostariophysi</taxon>
        <taxon>Siluriformes</taxon>
        <taxon>Siluridae</taxon>
        <taxon>Silurus</taxon>
    </lineage>
</organism>
<evidence type="ECO:0000313" key="8">
    <source>
        <dbReference type="Proteomes" id="UP001205998"/>
    </source>
</evidence>
<dbReference type="PROSITE" id="PS51934">
    <property type="entry name" value="LRAT"/>
    <property type="match status" value="1"/>
</dbReference>
<dbReference type="GO" id="GO:0004623">
    <property type="term" value="F:phospholipase A2 activity"/>
    <property type="evidence" value="ECO:0007669"/>
    <property type="project" value="TreeGrafter"/>
</dbReference>
<reference evidence="7" key="1">
    <citation type="submission" date="2018-07" db="EMBL/GenBank/DDBJ databases">
        <title>Comparative genomics of catfishes provides insights into carnivory and benthic adaptation.</title>
        <authorList>
            <person name="Zhang Y."/>
            <person name="Wang D."/>
            <person name="Peng Z."/>
            <person name="Zheng S."/>
            <person name="Shao F."/>
            <person name="Tao W."/>
        </authorList>
    </citation>
    <scope>NUCLEOTIDE SEQUENCE</scope>
    <source>
        <strain evidence="7">Chongqing</strain>
    </source>
</reference>
<comment type="similarity">
    <text evidence="1">Belongs to the H-rev107 family.</text>
</comment>
<dbReference type="InterPro" id="IPR051496">
    <property type="entry name" value="H-rev107_PLA/AT"/>
</dbReference>
<dbReference type="EMBL" id="MU598383">
    <property type="protein sequence ID" value="KAI5606643.1"/>
    <property type="molecule type" value="Genomic_DNA"/>
</dbReference>
<keyword evidence="5" id="KW-0472">Membrane</keyword>
<dbReference type="PANTHER" id="PTHR13943">
    <property type="entry name" value="HRAS-LIKE SUPPRESSOR - RELATED"/>
    <property type="match status" value="1"/>
</dbReference>
<dbReference type="GO" id="GO:0008970">
    <property type="term" value="F:phospholipase A1 activity"/>
    <property type="evidence" value="ECO:0007669"/>
    <property type="project" value="TreeGrafter"/>
</dbReference>
<keyword evidence="5" id="KW-0812">Transmembrane</keyword>